<dbReference type="SUPFAM" id="SSF53098">
    <property type="entry name" value="Ribonuclease H-like"/>
    <property type="match status" value="1"/>
</dbReference>
<dbReference type="RefSeq" id="WP_347308180.1">
    <property type="nucleotide sequence ID" value="NZ_JBAJEX010000005.1"/>
</dbReference>
<dbReference type="Gene3D" id="3.30.420.10">
    <property type="entry name" value="Ribonuclease H-like superfamily/Ribonuclease H"/>
    <property type="match status" value="1"/>
</dbReference>
<comment type="caution">
    <text evidence="3">The sequence shown here is derived from an EMBL/GenBank/DDBJ whole genome shotgun (WGS) entry which is preliminary data.</text>
</comment>
<reference evidence="3 4" key="1">
    <citation type="submission" date="2024-02" db="EMBL/GenBank/DDBJ databases">
        <title>New thermophilic sulfur-oxidizing bacteria from a hot springs of the Uzon caldera (Kamchatka, Russia).</title>
        <authorList>
            <person name="Dukat A.M."/>
            <person name="Elcheninov A.G."/>
            <person name="Frolov E.N."/>
        </authorList>
    </citation>
    <scope>NUCLEOTIDE SEQUENCE [LARGE SCALE GENOMIC DNA]</scope>
    <source>
        <strain evidence="3 4">AK1</strain>
    </source>
</reference>
<evidence type="ECO:0000259" key="2">
    <source>
        <dbReference type="Pfam" id="PF13482"/>
    </source>
</evidence>
<dbReference type="InterPro" id="IPR036397">
    <property type="entry name" value="RNaseH_sf"/>
</dbReference>
<organism evidence="3 4">
    <name type="scientific">Thiobacter aerophilum</name>
    <dbReference type="NCBI Taxonomy" id="3121275"/>
    <lineage>
        <taxon>Bacteria</taxon>
        <taxon>Pseudomonadati</taxon>
        <taxon>Pseudomonadota</taxon>
        <taxon>Betaproteobacteria</taxon>
        <taxon>Burkholderiales</taxon>
        <taxon>Thiobacteraceae</taxon>
        <taxon>Thiobacter</taxon>
    </lineage>
</organism>
<evidence type="ECO:0000256" key="1">
    <source>
        <dbReference type="SAM" id="MobiDB-lite"/>
    </source>
</evidence>
<keyword evidence="4" id="KW-1185">Reference proteome</keyword>
<dbReference type="InterPro" id="IPR038720">
    <property type="entry name" value="YprB_RNase_H-like_dom"/>
</dbReference>
<dbReference type="Pfam" id="PF13482">
    <property type="entry name" value="RNase_H_2"/>
    <property type="match status" value="1"/>
</dbReference>
<dbReference type="InterPro" id="IPR012337">
    <property type="entry name" value="RNaseH-like_sf"/>
</dbReference>
<evidence type="ECO:0000313" key="4">
    <source>
        <dbReference type="Proteomes" id="UP001482231"/>
    </source>
</evidence>
<name>A0ABV0EEI3_9BURK</name>
<gene>
    <name evidence="3" type="ORF">V6E02_07585</name>
</gene>
<protein>
    <submittedName>
        <fullName evidence="3">Ribonuclease H-like domain-containing protein</fullName>
    </submittedName>
</protein>
<feature type="region of interest" description="Disordered" evidence="1">
    <location>
        <begin position="390"/>
        <end position="417"/>
    </location>
</feature>
<dbReference type="PANTHER" id="PTHR38462:SF1">
    <property type="entry name" value="YPRB RIBONUCLEASE H-LIKE DOMAIN-CONTAINING PROTEIN"/>
    <property type="match status" value="1"/>
</dbReference>
<evidence type="ECO:0000313" key="3">
    <source>
        <dbReference type="EMBL" id="MEO1767070.1"/>
    </source>
</evidence>
<sequence>MNLRDRLQKLTGQRGVEPYATVAPTQQSLAERLARLGRSPTRLSDEEVAAVLGGICLAEGLIVVERTVALSTLHGSRVLWEIMHAPLHRLDGGAVDPRELLFLDTETTGLAGGTGTLPFLLGLARIEKDSLRLRQFFLTGFKGEKALLNEALPWYREAAHLVSFNGKTFDLPLLVSRYRLARLPDPFASLGHLDLLYPTRTAFAHSWPDCRLQTAEQRLLDFHRRDDLPGHLVPQVWFDFVRAGHLTQVPAILEHNRLDLTSLVALAARLAKLFAQPEHPEADVLAIARAYRRRGEEDTAHAHLLGRHADLTIDGQLELARLFRRRGDWPAAVAIWQALAAQACPEAIECLAKHHEHMAKDPATALAYAHQLARLRPGPSTQKRIERLESRLARQSGPTRGNASLPLGSGKAHVKLP</sequence>
<proteinExistence type="predicted"/>
<dbReference type="EMBL" id="JBAJEX010000005">
    <property type="protein sequence ID" value="MEO1767070.1"/>
    <property type="molecule type" value="Genomic_DNA"/>
</dbReference>
<accession>A0ABV0EEI3</accession>
<feature type="domain" description="YprB ribonuclease H-like" evidence="2">
    <location>
        <begin position="101"/>
        <end position="270"/>
    </location>
</feature>
<dbReference type="PANTHER" id="PTHR38462">
    <property type="entry name" value="EXONUCLEASE-LIKE PROTEIN"/>
    <property type="match status" value="1"/>
</dbReference>
<dbReference type="Proteomes" id="UP001482231">
    <property type="component" value="Unassembled WGS sequence"/>
</dbReference>